<evidence type="ECO:0000313" key="9">
    <source>
        <dbReference type="EMBL" id="PCC38680.1"/>
    </source>
</evidence>
<comment type="similarity">
    <text evidence="2 5">Belongs to the pseudouridine synthase TruB family. Type 1 subfamily.</text>
</comment>
<feature type="domain" description="tRNA pseudouridylate synthase B C-terminal" evidence="8">
    <location>
        <begin position="185"/>
        <end position="214"/>
    </location>
</feature>
<dbReference type="PANTHER" id="PTHR13767">
    <property type="entry name" value="TRNA-PSEUDOURIDINE SYNTHASE"/>
    <property type="match status" value="1"/>
</dbReference>
<proteinExistence type="inferred from homology"/>
<protein>
    <recommendedName>
        <fullName evidence="5">tRNA pseudouridine synthase B</fullName>
        <ecNumber evidence="5">5.4.99.25</ecNumber>
    </recommendedName>
    <alternativeName>
        <fullName evidence="5">tRNA pseudouridine(55) synthase</fullName>
        <shortName evidence="5">Psi55 synthase</shortName>
    </alternativeName>
    <alternativeName>
        <fullName evidence="5">tRNA pseudouridylate synthase</fullName>
    </alternativeName>
    <alternativeName>
        <fullName evidence="5">tRNA-uridine isomerase</fullName>
    </alternativeName>
</protein>
<dbReference type="GO" id="GO:0031119">
    <property type="term" value="P:tRNA pseudouridine synthesis"/>
    <property type="evidence" value="ECO:0007669"/>
    <property type="project" value="UniProtKB-UniRule"/>
</dbReference>
<dbReference type="Gene3D" id="3.30.2350.10">
    <property type="entry name" value="Pseudouridine synthase"/>
    <property type="match status" value="1"/>
</dbReference>
<feature type="domain" description="Pseudouridine synthase II N-terminal" evidence="7">
    <location>
        <begin position="31"/>
        <end position="184"/>
    </location>
</feature>
<dbReference type="InterPro" id="IPR032819">
    <property type="entry name" value="TruB_C"/>
</dbReference>
<dbReference type="OrthoDB" id="9802309at2"/>
<evidence type="ECO:0000256" key="4">
    <source>
        <dbReference type="ARBA" id="ARBA00023235"/>
    </source>
</evidence>
<dbReference type="Gene3D" id="2.30.130.10">
    <property type="entry name" value="PUA domain"/>
    <property type="match status" value="1"/>
</dbReference>
<dbReference type="NCBIfam" id="TIGR00431">
    <property type="entry name" value="TruB"/>
    <property type="match status" value="1"/>
</dbReference>
<feature type="region of interest" description="Disordered" evidence="6">
    <location>
        <begin position="260"/>
        <end position="290"/>
    </location>
</feature>
<evidence type="ECO:0000259" key="8">
    <source>
        <dbReference type="Pfam" id="PF16198"/>
    </source>
</evidence>
<dbReference type="AlphaFoldDB" id="A0A2A3YH88"/>
<keyword evidence="10" id="KW-1185">Reference proteome</keyword>
<dbReference type="PANTHER" id="PTHR13767:SF2">
    <property type="entry name" value="PSEUDOURIDYLATE SYNTHASE TRUB1"/>
    <property type="match status" value="1"/>
</dbReference>
<evidence type="ECO:0000259" key="7">
    <source>
        <dbReference type="Pfam" id="PF01509"/>
    </source>
</evidence>
<dbReference type="HAMAP" id="MF_01080">
    <property type="entry name" value="TruB_bact"/>
    <property type="match status" value="1"/>
</dbReference>
<comment type="function">
    <text evidence="5">Responsible for synthesis of pseudouridine from uracil-55 in the psi GC loop of transfer RNAs.</text>
</comment>
<dbReference type="CDD" id="cd02573">
    <property type="entry name" value="PseudoU_synth_EcTruB"/>
    <property type="match status" value="1"/>
</dbReference>
<evidence type="ECO:0000313" key="10">
    <source>
        <dbReference type="Proteomes" id="UP000218598"/>
    </source>
</evidence>
<name>A0A2A3YH88_9MICO</name>
<dbReference type="RefSeq" id="WP_096197345.1">
    <property type="nucleotide sequence ID" value="NZ_JBQQOD010000024.1"/>
</dbReference>
<dbReference type="GO" id="GO:1990481">
    <property type="term" value="P:mRNA pseudouridine synthesis"/>
    <property type="evidence" value="ECO:0007669"/>
    <property type="project" value="TreeGrafter"/>
</dbReference>
<dbReference type="Pfam" id="PF01509">
    <property type="entry name" value="TruB_N"/>
    <property type="match status" value="1"/>
</dbReference>
<keyword evidence="3 5" id="KW-0819">tRNA processing</keyword>
<dbReference type="EC" id="5.4.99.25" evidence="5"/>
<evidence type="ECO:0000256" key="6">
    <source>
        <dbReference type="SAM" id="MobiDB-lite"/>
    </source>
</evidence>
<dbReference type="InterPro" id="IPR036974">
    <property type="entry name" value="PUA_sf"/>
</dbReference>
<evidence type="ECO:0000256" key="5">
    <source>
        <dbReference type="HAMAP-Rule" id="MF_01080"/>
    </source>
</evidence>
<evidence type="ECO:0000256" key="2">
    <source>
        <dbReference type="ARBA" id="ARBA00005642"/>
    </source>
</evidence>
<evidence type="ECO:0000256" key="1">
    <source>
        <dbReference type="ARBA" id="ARBA00000385"/>
    </source>
</evidence>
<dbReference type="EMBL" id="NRGR01000020">
    <property type="protein sequence ID" value="PCC38680.1"/>
    <property type="molecule type" value="Genomic_DNA"/>
</dbReference>
<dbReference type="GO" id="GO:0003723">
    <property type="term" value="F:RNA binding"/>
    <property type="evidence" value="ECO:0007669"/>
    <property type="project" value="InterPro"/>
</dbReference>
<dbReference type="GO" id="GO:0160148">
    <property type="term" value="F:tRNA pseudouridine(55) synthase activity"/>
    <property type="evidence" value="ECO:0007669"/>
    <property type="project" value="UniProtKB-EC"/>
</dbReference>
<sequence>MSAPHSSAPHGILLVDKAPDRTSHDVVARVRWLLHTKKVGHAGTLDPMATGLLILGIGQGTRLLTHLVGLDKTYEATIRLGRSTVTDDREGEAIGEHHEATGLTDAEIEAQLQQLRGDIQQVPSTVSAIKVDGQRAYARARAGEDVQLAARPVRISRFEITARRETEGHLDLDAVVTCSSGTYVRALARDLGAALDVGGHLLALRRTSVGPFSVDGALHVPARGEGDDVELPLQGLGETAGRVLPVLTVDEQAARDLADGKRIARDQDPSPASAPEGEPPGPRPARGADDLVAALGPSGALCAVLRPDGAHWRPVLVVPLDARC</sequence>
<dbReference type="Pfam" id="PF16198">
    <property type="entry name" value="TruB_C_2"/>
    <property type="match status" value="1"/>
</dbReference>
<organism evidence="9 10">
    <name type="scientific">Brachybacterium alimentarium</name>
    <dbReference type="NCBI Taxonomy" id="47845"/>
    <lineage>
        <taxon>Bacteria</taxon>
        <taxon>Bacillati</taxon>
        <taxon>Actinomycetota</taxon>
        <taxon>Actinomycetes</taxon>
        <taxon>Micrococcales</taxon>
        <taxon>Dermabacteraceae</taxon>
        <taxon>Brachybacterium</taxon>
    </lineage>
</organism>
<dbReference type="InterPro" id="IPR020103">
    <property type="entry name" value="PsdUridine_synth_cat_dom_sf"/>
</dbReference>
<evidence type="ECO:0000256" key="3">
    <source>
        <dbReference type="ARBA" id="ARBA00022694"/>
    </source>
</evidence>
<dbReference type="InterPro" id="IPR002501">
    <property type="entry name" value="PsdUridine_synth_N"/>
</dbReference>
<comment type="caution">
    <text evidence="9">The sequence shown here is derived from an EMBL/GenBank/DDBJ whole genome shotgun (WGS) entry which is preliminary data.</text>
</comment>
<accession>A0A2A3YH88</accession>
<dbReference type="SUPFAM" id="SSF55120">
    <property type="entry name" value="Pseudouridine synthase"/>
    <property type="match status" value="1"/>
</dbReference>
<dbReference type="InterPro" id="IPR014780">
    <property type="entry name" value="tRNA_psdUridine_synth_TruB"/>
</dbReference>
<gene>
    <name evidence="5" type="primary">truB</name>
    <name evidence="9" type="ORF">CIK66_12120</name>
</gene>
<dbReference type="Proteomes" id="UP000218598">
    <property type="component" value="Unassembled WGS sequence"/>
</dbReference>
<comment type="catalytic activity">
    <reaction evidence="1 5">
        <text>uridine(55) in tRNA = pseudouridine(55) in tRNA</text>
        <dbReference type="Rhea" id="RHEA:42532"/>
        <dbReference type="Rhea" id="RHEA-COMP:10101"/>
        <dbReference type="Rhea" id="RHEA-COMP:10102"/>
        <dbReference type="ChEBI" id="CHEBI:65314"/>
        <dbReference type="ChEBI" id="CHEBI:65315"/>
        <dbReference type="EC" id="5.4.99.25"/>
    </reaction>
</comment>
<reference evidence="9 10" key="1">
    <citation type="journal article" date="2017" name="Elife">
        <title>Extensive horizontal gene transfer in cheese-associated bacteria.</title>
        <authorList>
            <person name="Bonham K.S."/>
            <person name="Wolfe B.E."/>
            <person name="Dutton R.J."/>
        </authorList>
    </citation>
    <scope>NUCLEOTIDE SEQUENCE [LARGE SCALE GENOMIC DNA]</scope>
    <source>
        <strain evidence="9 10">341_9</strain>
    </source>
</reference>
<feature type="active site" description="Nucleophile" evidence="5">
    <location>
        <position position="46"/>
    </location>
</feature>
<keyword evidence="4 5" id="KW-0413">Isomerase</keyword>